<organism evidence="4">
    <name type="scientific">Canid alphaherpesvirus 1</name>
    <dbReference type="NCBI Taxonomy" id="170325"/>
    <lineage>
        <taxon>Viruses</taxon>
        <taxon>Duplodnaviria</taxon>
        <taxon>Heunggongvirae</taxon>
        <taxon>Peploviricota</taxon>
        <taxon>Herviviricetes</taxon>
        <taxon>Herpesvirales</taxon>
        <taxon>Orthoherpesviridae</taxon>
        <taxon>Alphaherpesvirinae</taxon>
        <taxon>Varicellovirus</taxon>
        <taxon>Varicellovirus canidalpha1</taxon>
    </lineage>
</organism>
<dbReference type="EMBL" id="MW353138">
    <property type="protein sequence ID" value="QQL09433.1"/>
    <property type="molecule type" value="Genomic_DNA"/>
</dbReference>
<reference evidence="4 14" key="2">
    <citation type="journal article" date="2016" name="PLoS ONE">
        <title>Genome Sequence of Canine Herpesvirus.</title>
        <authorList>
            <person name="Papageorgiou K.V."/>
            <person name="Suarez N.M."/>
            <person name="Wilkie G.S."/>
            <person name="McDonald M."/>
            <person name="Graham E.M."/>
            <person name="Davison A.J."/>
        </authorList>
    </citation>
    <scope>NUCLEOTIDE SEQUENCE</scope>
    <source>
        <strain evidence="6">0194</strain>
        <strain evidence="4">V1154</strain>
        <strain evidence="5">V777</strain>
    </source>
</reference>
<dbReference type="KEGG" id="vg:27815354"/>
<keyword evidence="3" id="KW-0946">Virion</keyword>
<dbReference type="EMBL" id="MW353130">
    <property type="protein sequence ID" value="QQL08832.1"/>
    <property type="molecule type" value="Genomic_DNA"/>
</dbReference>
<reference evidence="4" key="1">
    <citation type="submission" date="2015-09" db="EMBL/GenBank/DDBJ databases">
        <authorList>
            <person name="Jackson K.R."/>
            <person name="Lunt B.L."/>
            <person name="Fisher J.N.B."/>
            <person name="Gardner A.V."/>
            <person name="Bailey M.E."/>
            <person name="Deus L.M."/>
            <person name="Earl A.S."/>
            <person name="Gibby P.D."/>
            <person name="Hartmann K.A."/>
            <person name="Liu J.E."/>
            <person name="Manci A.M."/>
            <person name="Nielsen D.A."/>
            <person name="Solomon M.B."/>
            <person name="Breakwell D.P."/>
            <person name="Burnett S.H."/>
            <person name="Grose J.H."/>
        </authorList>
    </citation>
    <scope>NUCLEOTIDE SEQUENCE</scope>
    <source>
        <strain evidence="6">0194</strain>
        <strain evidence="4">V1154</strain>
        <strain evidence="5">V777</strain>
    </source>
</reference>
<evidence type="ECO:0000313" key="9">
    <source>
        <dbReference type="EMBL" id="QQL08832.1"/>
    </source>
</evidence>
<reference evidence="8" key="4">
    <citation type="journal article" date="2020" name="Viruses">
        <title>Phylogenomic Analysis of Global Isolates of Canid Alphaherpesvirus 1.</title>
        <authorList>
            <person name="Lewin A.C."/>
            <person name="Coghill L.M."/>
            <person name="Mironovich M."/>
            <person name="Liu C.C."/>
            <person name="Carter R.T."/>
            <person name="Ledbetter E.C."/>
        </authorList>
    </citation>
    <scope>NUCLEOTIDE SEQUENCE</scope>
    <source>
        <strain evidence="11">ELAL-12</strain>
        <strain evidence="12">ELAL-13</strain>
        <strain evidence="13">ELAL-15</strain>
        <strain evidence="8">ELAL-2</strain>
        <strain evidence="9">ELAL-6</strain>
        <strain evidence="10">ELAL-8</strain>
    </source>
</reference>
<evidence type="ECO:0000313" key="11">
    <source>
        <dbReference type="EMBL" id="QQL09283.1"/>
    </source>
</evidence>
<evidence type="ECO:0000313" key="4">
    <source>
        <dbReference type="EMBL" id="ALL25917.1"/>
    </source>
</evidence>
<dbReference type="EMBL" id="MW353126">
    <property type="protein sequence ID" value="QQL08532.1"/>
    <property type="molecule type" value="Genomic_DNA"/>
</dbReference>
<reference evidence="7" key="3">
    <citation type="journal article" date="2018" name="Aust. Vet. J.">
        <title>Genome sequence of an Australian strain of canid alphaherpesvirus 1.</title>
        <authorList>
            <person name="Sarker S."/>
            <person name="Das S."/>
            <person name="Helbig K."/>
            <person name="Peters A."/>
            <person name="Raidal S.R."/>
        </authorList>
    </citation>
    <scope>NUCLEOTIDE SEQUENCE</scope>
    <source>
        <strain evidence="7">15-4016-NSW</strain>
    </source>
</reference>
<keyword evidence="14" id="KW-1185">Reference proteome</keyword>
<dbReference type="EMBL" id="KT819633">
    <property type="protein sequence ID" value="ALL26073.1"/>
    <property type="molecule type" value="Genomic_DNA"/>
</dbReference>
<name>A0A172DSE5_9ALPH</name>
<evidence type="ECO:0000313" key="7">
    <source>
        <dbReference type="EMBL" id="ARE29846.1"/>
    </source>
</evidence>
<evidence type="ECO:0000256" key="1">
    <source>
        <dbReference type="ARBA" id="ARBA00022561"/>
    </source>
</evidence>
<sequence>MALPVFEIEILLPSSISQTDGAALQKCEGKVVFFNTLRRRATLEEVAISSYYVNGAPPDSLALMSAYRRRFPAIIMRVLPGKMIAFALGVAPLPQGAFIQNTGPFEICNGDAICLLPPIIGNEDRLRLTSCHQEILFPLTVPIAQAREMIARLISRAVESLGAREQRAGQQRGVDIMFYNGKRYQLTPNFQQREGLDSVTRTLVLNMIFTLNEGCLLLLSLIPNLLTLGAQDGYVNAIIQLGSATREVAQLIRRPQVPVPQDGARRFCVYEALTSWIASASRLGDIIGAKAMFRVCTFDASPVISVGEKASIIPY</sequence>
<gene>
    <name evidence="4" type="primary">UL18</name>
    <name evidence="8" type="ORF">A8B60_gp41</name>
</gene>
<evidence type="ECO:0000313" key="13">
    <source>
        <dbReference type="EMBL" id="QQL09508.1"/>
    </source>
</evidence>
<dbReference type="GO" id="GO:0005198">
    <property type="term" value="F:structural molecule activity"/>
    <property type="evidence" value="ECO:0007669"/>
    <property type="project" value="InterPro"/>
</dbReference>
<proteinExistence type="inferred from homology"/>
<dbReference type="RefSeq" id="YP_009252268.1">
    <property type="nucleotide sequence ID" value="NC_030117.1"/>
</dbReference>
<dbReference type="InterPro" id="IPR002690">
    <property type="entry name" value="Herpes_capsid_2"/>
</dbReference>
<dbReference type="GO" id="GO:0019028">
    <property type="term" value="C:viral capsid"/>
    <property type="evidence" value="ECO:0007669"/>
    <property type="project" value="UniProtKB-KW"/>
</dbReference>
<dbReference type="EMBL" id="KT819632">
    <property type="protein sequence ID" value="ALL25998.1"/>
    <property type="molecule type" value="Genomic_DNA"/>
</dbReference>
<dbReference type="GeneID" id="27815354"/>
<dbReference type="Pfam" id="PF01802">
    <property type="entry name" value="Herpes_V23"/>
    <property type="match status" value="1"/>
</dbReference>
<evidence type="ECO:0000313" key="6">
    <source>
        <dbReference type="EMBL" id="ALL26073.1"/>
    </source>
</evidence>
<evidence type="ECO:0000256" key="2">
    <source>
        <dbReference type="ARBA" id="ARBA00022562"/>
    </source>
</evidence>
<keyword evidence="2" id="KW-1048">Host nucleus</keyword>
<evidence type="ECO:0000313" key="5">
    <source>
        <dbReference type="EMBL" id="ALL25998.1"/>
    </source>
</evidence>
<dbReference type="EMBL" id="MW353139">
    <property type="protein sequence ID" value="QQL09508.1"/>
    <property type="molecule type" value="Genomic_DNA"/>
</dbReference>
<accession>A0A172DSE5</accession>
<dbReference type="EMBL" id="MW353136">
    <property type="protein sequence ID" value="QQL09283.1"/>
    <property type="molecule type" value="Genomic_DNA"/>
</dbReference>
<dbReference type="EMBL" id="MW353132">
    <property type="protein sequence ID" value="QQL08983.1"/>
    <property type="molecule type" value="Genomic_DNA"/>
</dbReference>
<dbReference type="EMBL" id="KY057364">
    <property type="protein sequence ID" value="ARE29846.1"/>
    <property type="molecule type" value="Genomic_DNA"/>
</dbReference>
<dbReference type="HAMAP" id="MF_04019">
    <property type="entry name" value="HSV_TRX2"/>
    <property type="match status" value="1"/>
</dbReference>
<evidence type="ECO:0000313" key="14">
    <source>
        <dbReference type="Proteomes" id="UP000138111"/>
    </source>
</evidence>
<evidence type="ECO:0000313" key="10">
    <source>
        <dbReference type="EMBL" id="QQL08983.1"/>
    </source>
</evidence>
<dbReference type="EMBL" id="KT819631">
    <property type="protein sequence ID" value="ALL25917.1"/>
    <property type="molecule type" value="Genomic_DNA"/>
</dbReference>
<dbReference type="Proteomes" id="UP000130192">
    <property type="component" value="Genome"/>
</dbReference>
<keyword evidence="1" id="KW-0167">Capsid protein</keyword>
<evidence type="ECO:0000313" key="12">
    <source>
        <dbReference type="EMBL" id="QQL09433.1"/>
    </source>
</evidence>
<evidence type="ECO:0000256" key="3">
    <source>
        <dbReference type="ARBA" id="ARBA00022844"/>
    </source>
</evidence>
<evidence type="ECO:0000313" key="8">
    <source>
        <dbReference type="EMBL" id="QQL08532.1"/>
    </source>
</evidence>
<dbReference type="OrthoDB" id="7560at10239"/>
<dbReference type="Proteomes" id="UP000138111">
    <property type="component" value="Segment"/>
</dbReference>
<protein>
    <submittedName>
        <fullName evidence="4">Capsid triplex subunit 2</fullName>
    </submittedName>
</protein>